<keyword evidence="3" id="KW-1185">Reference proteome</keyword>
<feature type="compositionally biased region" description="Polar residues" evidence="1">
    <location>
        <begin position="193"/>
        <end position="210"/>
    </location>
</feature>
<gene>
    <name evidence="2" type="ORF">GCM10010976_31140</name>
</gene>
<dbReference type="RefSeq" id="WP_188466554.1">
    <property type="nucleotide sequence ID" value="NZ_BMFQ01000004.1"/>
</dbReference>
<reference evidence="2" key="2">
    <citation type="submission" date="2020-09" db="EMBL/GenBank/DDBJ databases">
        <authorList>
            <person name="Sun Q."/>
            <person name="Zhou Y."/>
        </authorList>
    </citation>
    <scope>NUCLEOTIDE SEQUENCE</scope>
    <source>
        <strain evidence="2">CGMCC 1.12751</strain>
    </source>
</reference>
<name>A0A917GVB2_9FLAO</name>
<comment type="caution">
    <text evidence="2">The sequence shown here is derived from an EMBL/GenBank/DDBJ whole genome shotgun (WGS) entry which is preliminary data.</text>
</comment>
<proteinExistence type="predicted"/>
<evidence type="ECO:0000313" key="2">
    <source>
        <dbReference type="EMBL" id="GGG58082.1"/>
    </source>
</evidence>
<sequence>MNKTLLKLSIITICLTLLNCKKDSESFNNFKYATEENVLVCENLNTKLYLEALLSFEDDITDKYNPSNKDLRRSYSFFTRDAIAGNANYQDIVSPHTMEVFEALKDDQDLWNADNSINYNSDIMTCVSNNFKNKGLQTTFHALISANNMRSDYFRAPLNKHVKNSNQDRYMATYVALDLFYANLFDVDPTQVTEKPKTQNTATSENNANNVILKDEQKAE</sequence>
<protein>
    <submittedName>
        <fullName evidence="2">Uncharacterized protein</fullName>
    </submittedName>
</protein>
<evidence type="ECO:0000256" key="1">
    <source>
        <dbReference type="SAM" id="MobiDB-lite"/>
    </source>
</evidence>
<dbReference type="EMBL" id="BMFQ01000004">
    <property type="protein sequence ID" value="GGG58082.1"/>
    <property type="molecule type" value="Genomic_DNA"/>
</dbReference>
<dbReference type="Proteomes" id="UP000625976">
    <property type="component" value="Unassembled WGS sequence"/>
</dbReference>
<accession>A0A917GVB2</accession>
<reference evidence="2" key="1">
    <citation type="journal article" date="2014" name="Int. J. Syst. Evol. Microbiol.">
        <title>Complete genome sequence of Corynebacterium casei LMG S-19264T (=DSM 44701T), isolated from a smear-ripened cheese.</title>
        <authorList>
            <consortium name="US DOE Joint Genome Institute (JGI-PGF)"/>
            <person name="Walter F."/>
            <person name="Albersmeier A."/>
            <person name="Kalinowski J."/>
            <person name="Ruckert C."/>
        </authorList>
    </citation>
    <scope>NUCLEOTIDE SEQUENCE</scope>
    <source>
        <strain evidence="2">CGMCC 1.12751</strain>
    </source>
</reference>
<dbReference type="AlphaFoldDB" id="A0A917GVB2"/>
<feature type="region of interest" description="Disordered" evidence="1">
    <location>
        <begin position="193"/>
        <end position="220"/>
    </location>
</feature>
<evidence type="ECO:0000313" key="3">
    <source>
        <dbReference type="Proteomes" id="UP000625976"/>
    </source>
</evidence>
<organism evidence="2 3">
    <name type="scientific">Bizionia arctica</name>
    <dbReference type="NCBI Taxonomy" id="1495645"/>
    <lineage>
        <taxon>Bacteria</taxon>
        <taxon>Pseudomonadati</taxon>
        <taxon>Bacteroidota</taxon>
        <taxon>Flavobacteriia</taxon>
        <taxon>Flavobacteriales</taxon>
        <taxon>Flavobacteriaceae</taxon>
        <taxon>Bizionia</taxon>
    </lineage>
</organism>